<evidence type="ECO:0000313" key="3">
    <source>
        <dbReference type="Proteomes" id="UP000610846"/>
    </source>
</evidence>
<reference evidence="2" key="1">
    <citation type="journal article" date="2018" name="Curr. Microbiol.">
        <title>Cellulosimicrobium arenosum sp. nov., Isolated from Marine Sediment Sand.</title>
        <authorList>
            <person name="Oh M."/>
            <person name="Kim J.H."/>
            <person name="Yoon J.H."/>
            <person name="Schumann P."/>
            <person name="Kim W."/>
        </authorList>
    </citation>
    <scope>NUCLEOTIDE SEQUENCE</scope>
    <source>
        <strain evidence="2">KCTC 49039</strain>
    </source>
</reference>
<accession>A0A927G9B4</accession>
<sequence length="72" mass="8074">MRTRIIVRFLPILGPAQISRLDADGRGVSELERERERALRTSFERVTGPDGRSYVVSPTEPSSVGRTPRQHG</sequence>
<comment type="caution">
    <text evidence="2">The sequence shown here is derived from an EMBL/GenBank/DDBJ whole genome shotgun (WGS) entry which is preliminary data.</text>
</comment>
<keyword evidence="3" id="KW-1185">Reference proteome</keyword>
<evidence type="ECO:0000256" key="1">
    <source>
        <dbReference type="SAM" id="MobiDB-lite"/>
    </source>
</evidence>
<reference evidence="2" key="2">
    <citation type="submission" date="2020-09" db="EMBL/GenBank/DDBJ databases">
        <authorList>
            <person name="Yu Y."/>
        </authorList>
    </citation>
    <scope>NUCLEOTIDE SEQUENCE</scope>
    <source>
        <strain evidence="2">KCTC 49039</strain>
    </source>
</reference>
<organism evidence="2 3">
    <name type="scientific">Cellulosimicrobium arenosum</name>
    <dbReference type="NCBI Taxonomy" id="2708133"/>
    <lineage>
        <taxon>Bacteria</taxon>
        <taxon>Bacillati</taxon>
        <taxon>Actinomycetota</taxon>
        <taxon>Actinomycetes</taxon>
        <taxon>Micrococcales</taxon>
        <taxon>Promicromonosporaceae</taxon>
        <taxon>Cellulosimicrobium</taxon>
    </lineage>
</organism>
<gene>
    <name evidence="2" type="ORF">IF651_09815</name>
</gene>
<dbReference type="Proteomes" id="UP000610846">
    <property type="component" value="Unassembled WGS sequence"/>
</dbReference>
<proteinExistence type="predicted"/>
<protein>
    <submittedName>
        <fullName evidence="2">Uncharacterized protein</fullName>
    </submittedName>
</protein>
<name>A0A927G9B4_9MICO</name>
<dbReference type="EMBL" id="JACYHB010000007">
    <property type="protein sequence ID" value="MBD8079348.1"/>
    <property type="molecule type" value="Genomic_DNA"/>
</dbReference>
<dbReference type="AlphaFoldDB" id="A0A927G9B4"/>
<evidence type="ECO:0000313" key="2">
    <source>
        <dbReference type="EMBL" id="MBD8079348.1"/>
    </source>
</evidence>
<feature type="region of interest" description="Disordered" evidence="1">
    <location>
        <begin position="38"/>
        <end position="72"/>
    </location>
</feature>